<keyword evidence="3" id="KW-1185">Reference proteome</keyword>
<sequence>MILKHFLLVLDFQKVKTHPTTKGKNYDAEVKNEKITKIKIENDNCHEQLFFTNHNQIFDNYNNSQAEAIAKVFF</sequence>
<dbReference type="AlphaFoldDB" id="A0AAX4J9Q6"/>
<proteinExistence type="predicted"/>
<protein>
    <submittedName>
        <fullName evidence="2">SP-containing protein</fullName>
    </submittedName>
</protein>
<evidence type="ECO:0000313" key="3">
    <source>
        <dbReference type="Proteomes" id="UP001334084"/>
    </source>
</evidence>
<organism evidence="2 3">
    <name type="scientific">Vairimorpha necatrix</name>
    <dbReference type="NCBI Taxonomy" id="6039"/>
    <lineage>
        <taxon>Eukaryota</taxon>
        <taxon>Fungi</taxon>
        <taxon>Fungi incertae sedis</taxon>
        <taxon>Microsporidia</taxon>
        <taxon>Nosematidae</taxon>
        <taxon>Vairimorpha</taxon>
    </lineage>
</organism>
<evidence type="ECO:0000313" key="2">
    <source>
        <dbReference type="EMBL" id="WUR02690.1"/>
    </source>
</evidence>
<dbReference type="GeneID" id="90540501"/>
<name>A0AAX4J9Q6_9MICR</name>
<gene>
    <name evidence="2" type="ORF">VNE69_02211</name>
</gene>
<feature type="signal peptide" evidence="1">
    <location>
        <begin position="1"/>
        <end position="17"/>
    </location>
</feature>
<evidence type="ECO:0000256" key="1">
    <source>
        <dbReference type="SAM" id="SignalP"/>
    </source>
</evidence>
<accession>A0AAX4J9Q6</accession>
<dbReference type="RefSeq" id="XP_065328835.1">
    <property type="nucleotide sequence ID" value="XM_065472763.1"/>
</dbReference>
<dbReference type="KEGG" id="vnx:VNE69_02211"/>
<feature type="chain" id="PRO_5043758027" evidence="1">
    <location>
        <begin position="18"/>
        <end position="74"/>
    </location>
</feature>
<dbReference type="Proteomes" id="UP001334084">
    <property type="component" value="Chromosome 2"/>
</dbReference>
<dbReference type="EMBL" id="CP142727">
    <property type="protein sequence ID" value="WUR02690.1"/>
    <property type="molecule type" value="Genomic_DNA"/>
</dbReference>
<keyword evidence="1" id="KW-0732">Signal</keyword>
<reference evidence="2" key="1">
    <citation type="journal article" date="2024" name="BMC Genomics">
        <title>Functional annotation of a divergent genome using sequence and structure-based similarity.</title>
        <authorList>
            <person name="Svedberg D."/>
            <person name="Winiger R.R."/>
            <person name="Berg A."/>
            <person name="Sharma H."/>
            <person name="Tellgren-Roth C."/>
            <person name="Debrunner-Vossbrinck B.A."/>
            <person name="Vossbrinck C.R."/>
            <person name="Barandun J."/>
        </authorList>
    </citation>
    <scope>NUCLEOTIDE SEQUENCE</scope>
    <source>
        <strain evidence="2">Illinois isolate</strain>
    </source>
</reference>